<dbReference type="Gene3D" id="3.30.1950.10">
    <property type="entry name" value="wza like domain"/>
    <property type="match status" value="1"/>
</dbReference>
<organism evidence="18 19">
    <name type="scientific">Rhodopila globiformis</name>
    <name type="common">Rhodopseudomonas globiformis</name>
    <dbReference type="NCBI Taxonomy" id="1071"/>
    <lineage>
        <taxon>Bacteria</taxon>
        <taxon>Pseudomonadati</taxon>
        <taxon>Pseudomonadota</taxon>
        <taxon>Alphaproteobacteria</taxon>
        <taxon>Acetobacterales</taxon>
        <taxon>Acetobacteraceae</taxon>
        <taxon>Rhodopila</taxon>
    </lineage>
</organism>
<dbReference type="GO" id="GO:0046930">
    <property type="term" value="C:pore complex"/>
    <property type="evidence" value="ECO:0007669"/>
    <property type="project" value="UniProtKB-KW"/>
</dbReference>
<evidence type="ECO:0000313" key="18">
    <source>
        <dbReference type="EMBL" id="PPQ26620.1"/>
    </source>
</evidence>
<dbReference type="GO" id="GO:0006811">
    <property type="term" value="P:monoatomic ion transport"/>
    <property type="evidence" value="ECO:0007669"/>
    <property type="project" value="UniProtKB-KW"/>
</dbReference>
<dbReference type="Pfam" id="PF02563">
    <property type="entry name" value="Poly_export"/>
    <property type="match status" value="1"/>
</dbReference>
<dbReference type="PANTHER" id="PTHR33619:SF3">
    <property type="entry name" value="POLYSACCHARIDE EXPORT PROTEIN GFCE-RELATED"/>
    <property type="match status" value="1"/>
</dbReference>
<comment type="subcellular location">
    <subcellularLocation>
        <location evidence="1">Cell outer membrane</location>
        <topology evidence="1">Multi-pass membrane protein</topology>
    </subcellularLocation>
</comment>
<dbReference type="Gene3D" id="3.10.560.10">
    <property type="entry name" value="Outer membrane lipoprotein wza domain like"/>
    <property type="match status" value="1"/>
</dbReference>
<evidence type="ECO:0000256" key="13">
    <source>
        <dbReference type="ARBA" id="ARBA00023237"/>
    </source>
</evidence>
<evidence type="ECO:0000256" key="15">
    <source>
        <dbReference type="SAM" id="MobiDB-lite"/>
    </source>
</evidence>
<dbReference type="InterPro" id="IPR017477">
    <property type="entry name" value="PEP-CTERM_polysacc_export"/>
</dbReference>
<dbReference type="OrthoDB" id="9808421at2"/>
<evidence type="ECO:0000256" key="11">
    <source>
        <dbReference type="ARBA" id="ARBA00023136"/>
    </source>
</evidence>
<keyword evidence="14" id="KW-0449">Lipoprotein</keyword>
<dbReference type="EMBL" id="NHRY01000269">
    <property type="protein sequence ID" value="PPQ26620.1"/>
    <property type="molecule type" value="Genomic_DNA"/>
</dbReference>
<dbReference type="AlphaFoldDB" id="A0A2S6MW77"/>
<keyword evidence="6" id="KW-0812">Transmembrane</keyword>
<evidence type="ECO:0000256" key="2">
    <source>
        <dbReference type="ARBA" id="ARBA00009450"/>
    </source>
</evidence>
<comment type="caution">
    <text evidence="18">The sequence shown here is derived from an EMBL/GenBank/DDBJ whole genome shotgun (WGS) entry which is preliminary data.</text>
</comment>
<evidence type="ECO:0000256" key="7">
    <source>
        <dbReference type="ARBA" id="ARBA00022729"/>
    </source>
</evidence>
<keyword evidence="4" id="KW-1134">Transmembrane beta strand</keyword>
<feature type="domain" description="Polysaccharide export protein N-terminal" evidence="16">
    <location>
        <begin position="26"/>
        <end position="99"/>
    </location>
</feature>
<evidence type="ECO:0000256" key="1">
    <source>
        <dbReference type="ARBA" id="ARBA00004571"/>
    </source>
</evidence>
<evidence type="ECO:0000256" key="14">
    <source>
        <dbReference type="ARBA" id="ARBA00023288"/>
    </source>
</evidence>
<dbReference type="GO" id="GO:0015159">
    <property type="term" value="F:polysaccharide transmembrane transporter activity"/>
    <property type="evidence" value="ECO:0007669"/>
    <property type="project" value="InterPro"/>
</dbReference>
<comment type="similarity">
    <text evidence="2">Belongs to the BexD/CtrA/VexA family.</text>
</comment>
<dbReference type="NCBIfam" id="TIGR03027">
    <property type="entry name" value="pepcterm_export"/>
    <property type="match status" value="1"/>
</dbReference>
<gene>
    <name evidence="18" type="ORF">CCS01_29985</name>
</gene>
<dbReference type="InterPro" id="IPR003715">
    <property type="entry name" value="Poly_export_N"/>
</dbReference>
<evidence type="ECO:0000313" key="19">
    <source>
        <dbReference type="Proteomes" id="UP000239724"/>
    </source>
</evidence>
<evidence type="ECO:0000259" key="17">
    <source>
        <dbReference type="Pfam" id="PF22461"/>
    </source>
</evidence>
<evidence type="ECO:0000256" key="4">
    <source>
        <dbReference type="ARBA" id="ARBA00022452"/>
    </source>
</evidence>
<keyword evidence="11" id="KW-0472">Membrane</keyword>
<keyword evidence="19" id="KW-1185">Reference proteome</keyword>
<protein>
    <submittedName>
        <fullName evidence="18">Sugar ABC transporter substrate-binding protein</fullName>
    </submittedName>
</protein>
<dbReference type="GO" id="GO:0009279">
    <property type="term" value="C:cell outer membrane"/>
    <property type="evidence" value="ECO:0007669"/>
    <property type="project" value="UniProtKB-SubCell"/>
</dbReference>
<evidence type="ECO:0000259" key="16">
    <source>
        <dbReference type="Pfam" id="PF02563"/>
    </source>
</evidence>
<evidence type="ECO:0000256" key="6">
    <source>
        <dbReference type="ARBA" id="ARBA00022692"/>
    </source>
</evidence>
<dbReference type="InterPro" id="IPR054765">
    <property type="entry name" value="SLBB_dom"/>
</dbReference>
<keyword evidence="9" id="KW-0406">Ion transport</keyword>
<keyword evidence="8" id="KW-0625">Polysaccharide transport</keyword>
<proteinExistence type="inferred from homology"/>
<evidence type="ECO:0000256" key="5">
    <source>
        <dbReference type="ARBA" id="ARBA00022597"/>
    </source>
</evidence>
<evidence type="ECO:0000256" key="12">
    <source>
        <dbReference type="ARBA" id="ARBA00023139"/>
    </source>
</evidence>
<sequence length="194" mass="21042">MQSTRMAANGAATAASDGSRSPAPDNADTYVIGAGDNLYIFVYDSPQLSLDVPVRPDGRISMPLVPEVVAAGKTPSKLAKDLEARLKPYIKDPNVTVIVRKFVGPLNRQVRVIGEAVEPQAIPYRDNMTVLDVMIQTKGLTRNAAGNRAIIVRRIDGKRETIHVHLASLLKDGDISQNVAMQPGDTLIIPESWF</sequence>
<reference evidence="18 19" key="1">
    <citation type="journal article" date="2018" name="Arch. Microbiol.">
        <title>New insights into the metabolic potential of the phototrophic purple bacterium Rhodopila globiformis DSM 161(T) from its draft genome sequence and evidence for a vanadium-dependent nitrogenase.</title>
        <authorList>
            <person name="Imhoff J.F."/>
            <person name="Rahn T."/>
            <person name="Kunzel S."/>
            <person name="Neulinger S.C."/>
        </authorList>
    </citation>
    <scope>NUCLEOTIDE SEQUENCE [LARGE SCALE GENOMIC DNA]</scope>
    <source>
        <strain evidence="18 19">DSM 161</strain>
    </source>
</reference>
<keyword evidence="7" id="KW-0732">Signal</keyword>
<keyword evidence="12" id="KW-0564">Palmitate</keyword>
<evidence type="ECO:0000256" key="8">
    <source>
        <dbReference type="ARBA" id="ARBA00023047"/>
    </source>
</evidence>
<keyword evidence="10" id="KW-0626">Porin</keyword>
<dbReference type="Proteomes" id="UP000239724">
    <property type="component" value="Unassembled WGS sequence"/>
</dbReference>
<keyword evidence="5" id="KW-0762">Sugar transport</keyword>
<keyword evidence="13" id="KW-0998">Cell outer membrane</keyword>
<accession>A0A2S6MW77</accession>
<dbReference type="InterPro" id="IPR049712">
    <property type="entry name" value="Poly_export"/>
</dbReference>
<evidence type="ECO:0000256" key="9">
    <source>
        <dbReference type="ARBA" id="ARBA00023065"/>
    </source>
</evidence>
<dbReference type="Pfam" id="PF22461">
    <property type="entry name" value="SLBB_2"/>
    <property type="match status" value="1"/>
</dbReference>
<dbReference type="PANTHER" id="PTHR33619">
    <property type="entry name" value="POLYSACCHARIDE EXPORT PROTEIN GFCE-RELATED"/>
    <property type="match status" value="1"/>
</dbReference>
<keyword evidence="3" id="KW-0813">Transport</keyword>
<feature type="domain" description="SLBB" evidence="17">
    <location>
        <begin position="109"/>
        <end position="189"/>
    </location>
</feature>
<feature type="region of interest" description="Disordered" evidence="15">
    <location>
        <begin position="1"/>
        <end position="24"/>
    </location>
</feature>
<evidence type="ECO:0000256" key="3">
    <source>
        <dbReference type="ARBA" id="ARBA00022448"/>
    </source>
</evidence>
<evidence type="ECO:0000256" key="10">
    <source>
        <dbReference type="ARBA" id="ARBA00023114"/>
    </source>
</evidence>
<dbReference type="GO" id="GO:0015288">
    <property type="term" value="F:porin activity"/>
    <property type="evidence" value="ECO:0007669"/>
    <property type="project" value="UniProtKB-KW"/>
</dbReference>
<name>A0A2S6MW77_RHOGL</name>